<protein>
    <submittedName>
        <fullName evidence="1">Uncharacterized protein</fullName>
    </submittedName>
</protein>
<proteinExistence type="predicted"/>
<evidence type="ECO:0000313" key="1">
    <source>
        <dbReference type="EMBL" id="KXB33410.1"/>
    </source>
</evidence>
<gene>
    <name evidence="1" type="ORF">HMPREF3187_01701</name>
</gene>
<sequence length="117" mass="12482">MNGLTQLLPNQLSLSVTLSAVLTGSSSGAVGIILNSAQKVGPEAYGVSPELLHRLLVCSSGMLVNLPQSGSFITFANLSGLSIKNARLAGYLRHYLRRPPLRSGRYAPSHHVLIFQI</sequence>
<accession>A0A133XR53</accession>
<dbReference type="PATRIC" id="fig|87541.4.peg.1681"/>
<dbReference type="Proteomes" id="UP000070422">
    <property type="component" value="Unassembled WGS sequence"/>
</dbReference>
<organism evidence="1 2">
    <name type="scientific">Aerococcus christensenii</name>
    <dbReference type="NCBI Taxonomy" id="87541"/>
    <lineage>
        <taxon>Bacteria</taxon>
        <taxon>Bacillati</taxon>
        <taxon>Bacillota</taxon>
        <taxon>Bacilli</taxon>
        <taxon>Lactobacillales</taxon>
        <taxon>Aerococcaceae</taxon>
        <taxon>Aerococcus</taxon>
    </lineage>
</organism>
<evidence type="ECO:0000313" key="2">
    <source>
        <dbReference type="Proteomes" id="UP000070422"/>
    </source>
</evidence>
<name>A0A133XR53_9LACT</name>
<comment type="caution">
    <text evidence="1">The sequence shown here is derived from an EMBL/GenBank/DDBJ whole genome shotgun (WGS) entry which is preliminary data.</text>
</comment>
<dbReference type="AlphaFoldDB" id="A0A133XR53"/>
<reference evidence="1 2" key="1">
    <citation type="submission" date="2016-01" db="EMBL/GenBank/DDBJ databases">
        <authorList>
            <person name="Oliw E.H."/>
        </authorList>
    </citation>
    <scope>NUCLEOTIDE SEQUENCE [LARGE SCALE GENOMIC DNA]</scope>
    <source>
        <strain evidence="1 2">KA00635</strain>
    </source>
</reference>
<dbReference type="EMBL" id="LSCQ01000100">
    <property type="protein sequence ID" value="KXB33410.1"/>
    <property type="molecule type" value="Genomic_DNA"/>
</dbReference>